<keyword evidence="3" id="KW-1185">Reference proteome</keyword>
<evidence type="ECO:0000256" key="1">
    <source>
        <dbReference type="SAM" id="MobiDB-lite"/>
    </source>
</evidence>
<evidence type="ECO:0008006" key="4">
    <source>
        <dbReference type="Google" id="ProtNLM"/>
    </source>
</evidence>
<feature type="region of interest" description="Disordered" evidence="1">
    <location>
        <begin position="1"/>
        <end position="73"/>
    </location>
</feature>
<evidence type="ECO:0000313" key="2">
    <source>
        <dbReference type="EMBL" id="KAK8884135.1"/>
    </source>
</evidence>
<sequence>MNEDEEKPILKDSDTKKHNKTVVIETRQEIKKVHSHKHSDSSKKKFEEKHHHHHESNDNEEIHHQRQQENVQLHSEVKEKRNNSNHVHFHHQKNEMNYSKEKEELRKWRAFGDHIIDMLLLSIPKSEIPSIPQVGKMAAIETLCSTACRILQNPSQNPKYQELEAKYNKCKNQMRSMRKKCSQLHIEVQRNQQMLYHHMQSIHQKEEDAVEKKLHKLEAILSEQCKIQQIQFANLDDFDYSHSQTSQYYRTKNSPPRIKTNNVIKTKKVIKVTNNKTNSFISDMKGEEESSSEPSSNENENQSENYIENGNVDNHKTNNSNKNSDILIIREEEEEEELNTSNSANYSKQSIQISKNSTHENSS</sequence>
<feature type="compositionally biased region" description="Basic and acidic residues" evidence="1">
    <location>
        <begin position="7"/>
        <end position="16"/>
    </location>
</feature>
<reference evidence="2 3" key="1">
    <citation type="submission" date="2024-04" db="EMBL/GenBank/DDBJ databases">
        <title>Tritrichomonas musculus Genome.</title>
        <authorList>
            <person name="Alves-Ferreira E."/>
            <person name="Grigg M."/>
            <person name="Lorenzi H."/>
            <person name="Galac M."/>
        </authorList>
    </citation>
    <scope>NUCLEOTIDE SEQUENCE [LARGE SCALE GENOMIC DNA]</scope>
    <source>
        <strain evidence="2 3">EAF2021</strain>
    </source>
</reference>
<dbReference type="Proteomes" id="UP001470230">
    <property type="component" value="Unassembled WGS sequence"/>
</dbReference>
<dbReference type="EMBL" id="JAPFFF010000008">
    <property type="protein sequence ID" value="KAK8884135.1"/>
    <property type="molecule type" value="Genomic_DNA"/>
</dbReference>
<gene>
    <name evidence="2" type="ORF">M9Y10_043241</name>
</gene>
<feature type="compositionally biased region" description="Basic and acidic residues" evidence="1">
    <location>
        <begin position="26"/>
        <end position="67"/>
    </location>
</feature>
<evidence type="ECO:0000313" key="3">
    <source>
        <dbReference type="Proteomes" id="UP001470230"/>
    </source>
</evidence>
<organism evidence="2 3">
    <name type="scientific">Tritrichomonas musculus</name>
    <dbReference type="NCBI Taxonomy" id="1915356"/>
    <lineage>
        <taxon>Eukaryota</taxon>
        <taxon>Metamonada</taxon>
        <taxon>Parabasalia</taxon>
        <taxon>Tritrichomonadida</taxon>
        <taxon>Tritrichomonadidae</taxon>
        <taxon>Tritrichomonas</taxon>
    </lineage>
</organism>
<protein>
    <recommendedName>
        <fullName evidence="4">Cilium assembly protein DZIP1 N-terminal domain-containing protein</fullName>
    </recommendedName>
</protein>
<feature type="compositionally biased region" description="Polar residues" evidence="1">
    <location>
        <begin position="339"/>
        <end position="363"/>
    </location>
</feature>
<proteinExistence type="predicted"/>
<feature type="compositionally biased region" description="Low complexity" evidence="1">
    <location>
        <begin position="292"/>
        <end position="309"/>
    </location>
</feature>
<accession>A0ABR2K219</accession>
<name>A0ABR2K219_9EUKA</name>
<feature type="region of interest" description="Disordered" evidence="1">
    <location>
        <begin position="280"/>
        <end position="363"/>
    </location>
</feature>
<comment type="caution">
    <text evidence="2">The sequence shown here is derived from an EMBL/GenBank/DDBJ whole genome shotgun (WGS) entry which is preliminary data.</text>
</comment>